<keyword evidence="9" id="KW-1133">Transmembrane helix</keyword>
<dbReference type="SUPFAM" id="SSF55874">
    <property type="entry name" value="ATPase domain of HSP90 chaperone/DNA topoisomerase II/histidine kinase"/>
    <property type="match status" value="1"/>
</dbReference>
<feature type="transmembrane region" description="Helical" evidence="9">
    <location>
        <begin position="34"/>
        <end position="53"/>
    </location>
</feature>
<evidence type="ECO:0000256" key="6">
    <source>
        <dbReference type="ARBA" id="ARBA00022777"/>
    </source>
</evidence>
<dbReference type="InterPro" id="IPR005467">
    <property type="entry name" value="His_kinase_dom"/>
</dbReference>
<gene>
    <name evidence="11" type="primary">glnK</name>
    <name evidence="11" type="ORF">BACCIP111883_01814</name>
</gene>
<evidence type="ECO:0000259" key="10">
    <source>
        <dbReference type="PROSITE" id="PS50109"/>
    </source>
</evidence>
<feature type="transmembrane region" description="Helical" evidence="9">
    <location>
        <begin position="156"/>
        <end position="178"/>
    </location>
</feature>
<keyword evidence="6 11" id="KW-0418">Kinase</keyword>
<evidence type="ECO:0000256" key="9">
    <source>
        <dbReference type="SAM" id="Phobius"/>
    </source>
</evidence>
<keyword evidence="3" id="KW-0597">Phosphoprotein</keyword>
<dbReference type="InterPro" id="IPR004358">
    <property type="entry name" value="Sig_transdc_His_kin-like_C"/>
</dbReference>
<feature type="transmembrane region" description="Helical" evidence="9">
    <location>
        <begin position="60"/>
        <end position="79"/>
    </location>
</feature>
<dbReference type="PRINTS" id="PR00344">
    <property type="entry name" value="BCTRLSENSOR"/>
</dbReference>
<dbReference type="EC" id="2.7.13.3" evidence="2"/>
<dbReference type="EMBL" id="CAKJTJ010000007">
    <property type="protein sequence ID" value="CAG9621042.1"/>
    <property type="molecule type" value="Genomic_DNA"/>
</dbReference>
<keyword evidence="8" id="KW-0902">Two-component regulatory system</keyword>
<keyword evidence="5" id="KW-0547">Nucleotide-binding</keyword>
<dbReference type="PANTHER" id="PTHR43547">
    <property type="entry name" value="TWO-COMPONENT HISTIDINE KINASE"/>
    <property type="match status" value="1"/>
</dbReference>
<dbReference type="Gene3D" id="3.30.565.10">
    <property type="entry name" value="Histidine kinase-like ATPase, C-terminal domain"/>
    <property type="match status" value="1"/>
</dbReference>
<proteinExistence type="predicted"/>
<dbReference type="PROSITE" id="PS50109">
    <property type="entry name" value="HIS_KIN"/>
    <property type="match status" value="1"/>
</dbReference>
<dbReference type="SMART" id="SM00387">
    <property type="entry name" value="HATPase_c"/>
    <property type="match status" value="1"/>
</dbReference>
<feature type="domain" description="Histidine kinase" evidence="10">
    <location>
        <begin position="221"/>
        <end position="424"/>
    </location>
</feature>
<keyword evidence="9" id="KW-0472">Membrane</keyword>
<keyword evidence="4 11" id="KW-0808">Transferase</keyword>
<feature type="transmembrane region" description="Helical" evidence="9">
    <location>
        <begin position="85"/>
        <end position="107"/>
    </location>
</feature>
<comment type="catalytic activity">
    <reaction evidence="1">
        <text>ATP + protein L-histidine = ADP + protein N-phospho-L-histidine.</text>
        <dbReference type="EC" id="2.7.13.3"/>
    </reaction>
</comment>
<dbReference type="InterPro" id="IPR036890">
    <property type="entry name" value="HATPase_C_sf"/>
</dbReference>
<accession>A0ABM8YMB4</accession>
<dbReference type="Proteomes" id="UP000789833">
    <property type="component" value="Unassembled WGS sequence"/>
</dbReference>
<sequence length="429" mass="48948">MMTDYMKKYISIQILFIALATAISGELRIAPFGWEFRFGLGSSIFFLLLLLMNHVPMIRTGIFTGIVVVVFRTLTSSTFTVNPTMFFDVLLTHIPAMFYYIAFALGLSLIPKELFKSRLLLLGVVVVLVDFGSNIVEIWCRKLLTITTPLLWSEWLTLLVVAIVRVFFIIGLYANFILKQLQVLHLEQQKRFEQMLKVGSSLYSESFYMKKMLESIEDLTLSSYELYRRLLQNQLQEYSKHALTIAEGVHEIKKDAQRIRAGLQKLNKQTETKVDMSLAEILDFVIKANLQYSEWFGKNLSIEHSLKVNYVTSQHLPLLIVLNNLVANAIEATEDTGIIHISLYEDIDSTIFIVQDVGNGIKKQDLPYIFEPGYTTKYNQEGIAATGIGLSHVKNIIELFDGEIDVFSSEGEGTKFVMKLSTVKLKFRE</sequence>
<evidence type="ECO:0000256" key="4">
    <source>
        <dbReference type="ARBA" id="ARBA00022679"/>
    </source>
</evidence>
<evidence type="ECO:0000256" key="2">
    <source>
        <dbReference type="ARBA" id="ARBA00012438"/>
    </source>
</evidence>
<evidence type="ECO:0000256" key="5">
    <source>
        <dbReference type="ARBA" id="ARBA00022741"/>
    </source>
</evidence>
<evidence type="ECO:0000313" key="11">
    <source>
        <dbReference type="EMBL" id="CAG9621042.1"/>
    </source>
</evidence>
<evidence type="ECO:0000256" key="8">
    <source>
        <dbReference type="ARBA" id="ARBA00023012"/>
    </source>
</evidence>
<organism evidence="11 12">
    <name type="scientific">Sutcliffiella rhizosphaerae</name>
    <dbReference type="NCBI Taxonomy" id="2880967"/>
    <lineage>
        <taxon>Bacteria</taxon>
        <taxon>Bacillati</taxon>
        <taxon>Bacillota</taxon>
        <taxon>Bacilli</taxon>
        <taxon>Bacillales</taxon>
        <taxon>Bacillaceae</taxon>
        <taxon>Sutcliffiella</taxon>
    </lineage>
</organism>
<protein>
    <recommendedName>
        <fullName evidence="2">histidine kinase</fullName>
        <ecNumber evidence="2">2.7.13.3</ecNumber>
    </recommendedName>
</protein>
<comment type="caution">
    <text evidence="11">The sequence shown here is derived from an EMBL/GenBank/DDBJ whole genome shotgun (WGS) entry which is preliminary data.</text>
</comment>
<evidence type="ECO:0000256" key="3">
    <source>
        <dbReference type="ARBA" id="ARBA00022553"/>
    </source>
</evidence>
<evidence type="ECO:0000313" key="12">
    <source>
        <dbReference type="Proteomes" id="UP000789833"/>
    </source>
</evidence>
<keyword evidence="12" id="KW-1185">Reference proteome</keyword>
<dbReference type="PANTHER" id="PTHR43547:SF2">
    <property type="entry name" value="HYBRID SIGNAL TRANSDUCTION HISTIDINE KINASE C"/>
    <property type="match status" value="1"/>
</dbReference>
<reference evidence="11 12" key="1">
    <citation type="submission" date="2021-10" db="EMBL/GenBank/DDBJ databases">
        <authorList>
            <person name="Criscuolo A."/>
        </authorList>
    </citation>
    <scope>NUCLEOTIDE SEQUENCE [LARGE SCALE GENOMIC DNA]</scope>
    <source>
        <strain evidence="12">CIP 111883</strain>
    </source>
</reference>
<dbReference type="GO" id="GO:0004673">
    <property type="term" value="F:protein histidine kinase activity"/>
    <property type="evidence" value="ECO:0007669"/>
    <property type="project" value="UniProtKB-EC"/>
</dbReference>
<dbReference type="Pfam" id="PF02518">
    <property type="entry name" value="HATPase_c"/>
    <property type="match status" value="1"/>
</dbReference>
<feature type="transmembrane region" description="Helical" evidence="9">
    <location>
        <begin position="119"/>
        <end position="136"/>
    </location>
</feature>
<keyword evidence="9" id="KW-0812">Transmembrane</keyword>
<dbReference type="InterPro" id="IPR003594">
    <property type="entry name" value="HATPase_dom"/>
</dbReference>
<evidence type="ECO:0000256" key="7">
    <source>
        <dbReference type="ARBA" id="ARBA00022840"/>
    </source>
</evidence>
<keyword evidence="7" id="KW-0067">ATP-binding</keyword>
<evidence type="ECO:0000256" key="1">
    <source>
        <dbReference type="ARBA" id="ARBA00000085"/>
    </source>
</evidence>
<name>A0ABM8YMB4_9BACI</name>